<evidence type="ECO:0000313" key="3">
    <source>
        <dbReference type="Proteomes" id="UP000799778"/>
    </source>
</evidence>
<dbReference type="RefSeq" id="XP_033383045.1">
    <property type="nucleotide sequence ID" value="XM_033532125.1"/>
</dbReference>
<evidence type="ECO:0000313" key="2">
    <source>
        <dbReference type="EMBL" id="KAF2014706.1"/>
    </source>
</evidence>
<dbReference type="EMBL" id="ML978070">
    <property type="protein sequence ID" value="KAF2014706.1"/>
    <property type="molecule type" value="Genomic_DNA"/>
</dbReference>
<feature type="compositionally biased region" description="Polar residues" evidence="1">
    <location>
        <begin position="411"/>
        <end position="436"/>
    </location>
</feature>
<protein>
    <submittedName>
        <fullName evidence="2">Uncharacterized protein</fullName>
    </submittedName>
</protein>
<keyword evidence="3" id="KW-1185">Reference proteome</keyword>
<gene>
    <name evidence="2" type="ORF">BU24DRAFT_463468</name>
</gene>
<dbReference type="Proteomes" id="UP000799778">
    <property type="component" value="Unassembled WGS sequence"/>
</dbReference>
<evidence type="ECO:0000256" key="1">
    <source>
        <dbReference type="SAM" id="MobiDB-lite"/>
    </source>
</evidence>
<feature type="region of interest" description="Disordered" evidence="1">
    <location>
        <begin position="399"/>
        <end position="443"/>
    </location>
</feature>
<dbReference type="GeneID" id="54289522"/>
<organism evidence="2 3">
    <name type="scientific">Aaosphaeria arxii CBS 175.79</name>
    <dbReference type="NCBI Taxonomy" id="1450172"/>
    <lineage>
        <taxon>Eukaryota</taxon>
        <taxon>Fungi</taxon>
        <taxon>Dikarya</taxon>
        <taxon>Ascomycota</taxon>
        <taxon>Pezizomycotina</taxon>
        <taxon>Dothideomycetes</taxon>
        <taxon>Pleosporomycetidae</taxon>
        <taxon>Pleosporales</taxon>
        <taxon>Pleosporales incertae sedis</taxon>
        <taxon>Aaosphaeria</taxon>
    </lineage>
</organism>
<dbReference type="AlphaFoldDB" id="A0A6A5XP76"/>
<proteinExistence type="predicted"/>
<name>A0A6A5XP76_9PLEO</name>
<dbReference type="OrthoDB" id="5383784at2759"/>
<reference evidence="2" key="1">
    <citation type="journal article" date="2020" name="Stud. Mycol.">
        <title>101 Dothideomycetes genomes: a test case for predicting lifestyles and emergence of pathogens.</title>
        <authorList>
            <person name="Haridas S."/>
            <person name="Albert R."/>
            <person name="Binder M."/>
            <person name="Bloem J."/>
            <person name="Labutti K."/>
            <person name="Salamov A."/>
            <person name="Andreopoulos B."/>
            <person name="Baker S."/>
            <person name="Barry K."/>
            <person name="Bills G."/>
            <person name="Bluhm B."/>
            <person name="Cannon C."/>
            <person name="Castanera R."/>
            <person name="Culley D."/>
            <person name="Daum C."/>
            <person name="Ezra D."/>
            <person name="Gonzalez J."/>
            <person name="Henrissat B."/>
            <person name="Kuo A."/>
            <person name="Liang C."/>
            <person name="Lipzen A."/>
            <person name="Lutzoni F."/>
            <person name="Magnuson J."/>
            <person name="Mondo S."/>
            <person name="Nolan M."/>
            <person name="Ohm R."/>
            <person name="Pangilinan J."/>
            <person name="Park H.-J."/>
            <person name="Ramirez L."/>
            <person name="Alfaro M."/>
            <person name="Sun H."/>
            <person name="Tritt A."/>
            <person name="Yoshinaga Y."/>
            <person name="Zwiers L.-H."/>
            <person name="Turgeon B."/>
            <person name="Goodwin S."/>
            <person name="Spatafora J."/>
            <person name="Crous P."/>
            <person name="Grigoriev I."/>
        </authorList>
    </citation>
    <scope>NUCLEOTIDE SEQUENCE</scope>
    <source>
        <strain evidence="2">CBS 175.79</strain>
    </source>
</reference>
<accession>A0A6A5XP76</accession>
<feature type="compositionally biased region" description="Basic and acidic residues" evidence="1">
    <location>
        <begin position="399"/>
        <end position="408"/>
    </location>
</feature>
<sequence>MGRQPFLTRLALGRSPFEPSASISKSSEYVQIDPSQRNVPLEAREPSSNRYVQLFDERGNAINPRAHEHGRRLRQAQNDVLSAIGVVHRRRRPSEGLPGAYEHRIAQLDMEDSTGNTIALSSTLTENLCTWWIGSLRDRILTFRLESALPLYQVVPLLSQQPHSQLVYTGFAARLVSTISVQFSVYFVVMFRPLDRLVVKFKAASRTRRLVRRWKSTTRTMFRLFVEVFFYPLTYHAHLQRMGLVPARPLLPPLSAFVPFSAASPLRSPEIPSGSSPSIISSILRQVLLSPLLLVCLEHMLERRIYALVYEAIETGINRPTNPDLISADADAKERASELLGLRRRSPKWLRNVINKGLAAIGWAPASRTRTQSGNLYSSVQAYQDPDLQEVSRSRVVEDTNGAEHEHPNVPASNSTMQGRMHSDQQYGGATSTGSDLGNDLNDPTIRITSRDSIVEMEVRFPAQVLSTHTEIAEDFPLIAAQQSEVGVTREDSRTKKRHRVTQLSIEPAQMLGAICKAQIVAWTILPLKLVTLRSIAGHYLASNMGNGTSPSTMLQHHLPVASIGLTPFDVHTTWALLSRVVLCAGLEFVIDISLWGLQWIAVTTVGKKYFGWGTL</sequence>